<evidence type="ECO:0000256" key="6">
    <source>
        <dbReference type="ARBA" id="ARBA00023018"/>
    </source>
</evidence>
<dbReference type="FunFam" id="1.20.5.110:FF:000007">
    <property type="entry name" value="Synaptosomal-associated protein"/>
    <property type="match status" value="1"/>
</dbReference>
<dbReference type="GO" id="GO:0016082">
    <property type="term" value="P:synaptic vesicle priming"/>
    <property type="evidence" value="ECO:0007669"/>
    <property type="project" value="TreeGrafter"/>
</dbReference>
<dbReference type="PANTHER" id="PTHR19305:SF22">
    <property type="entry name" value="SYNAPTOSOMAL-ASSOCIATED PROTEIN"/>
    <property type="match status" value="1"/>
</dbReference>
<keyword evidence="6" id="KW-0770">Synapse</keyword>
<dbReference type="GO" id="GO:0005484">
    <property type="term" value="F:SNAP receptor activity"/>
    <property type="evidence" value="ECO:0007669"/>
    <property type="project" value="TreeGrafter"/>
</dbReference>
<dbReference type="GO" id="GO:0031201">
    <property type="term" value="C:SNARE complex"/>
    <property type="evidence" value="ECO:0007669"/>
    <property type="project" value="TreeGrafter"/>
</dbReference>
<evidence type="ECO:0000256" key="4">
    <source>
        <dbReference type="ARBA" id="ARBA00022599"/>
    </source>
</evidence>
<gene>
    <name evidence="14" type="ORF">NXF25_014795</name>
</gene>
<dbReference type="Pfam" id="PF00835">
    <property type="entry name" value="SNAP-25"/>
    <property type="match status" value="1"/>
</dbReference>
<evidence type="ECO:0000256" key="2">
    <source>
        <dbReference type="ARBA" id="ARBA00009480"/>
    </source>
</evidence>
<evidence type="ECO:0000256" key="11">
    <source>
        <dbReference type="SAM" id="Coils"/>
    </source>
</evidence>
<dbReference type="Proteomes" id="UP001474421">
    <property type="component" value="Unassembled WGS sequence"/>
</dbReference>
<feature type="region of interest" description="Disordered" evidence="12">
    <location>
        <begin position="1"/>
        <end position="27"/>
    </location>
</feature>
<organism evidence="14 15">
    <name type="scientific">Crotalus adamanteus</name>
    <name type="common">Eastern diamondback rattlesnake</name>
    <dbReference type="NCBI Taxonomy" id="8729"/>
    <lineage>
        <taxon>Eukaryota</taxon>
        <taxon>Metazoa</taxon>
        <taxon>Chordata</taxon>
        <taxon>Craniata</taxon>
        <taxon>Vertebrata</taxon>
        <taxon>Euteleostomi</taxon>
        <taxon>Lepidosauria</taxon>
        <taxon>Squamata</taxon>
        <taxon>Bifurcata</taxon>
        <taxon>Unidentata</taxon>
        <taxon>Episquamata</taxon>
        <taxon>Toxicofera</taxon>
        <taxon>Serpentes</taxon>
        <taxon>Colubroidea</taxon>
        <taxon>Viperidae</taxon>
        <taxon>Crotalinae</taxon>
        <taxon>Crotalus</taxon>
    </lineage>
</organism>
<protein>
    <recommendedName>
        <fullName evidence="10">Synaptosomal-associated protein</fullName>
    </recommendedName>
</protein>
<dbReference type="AlphaFoldDB" id="A0AAW1AX14"/>
<proteinExistence type="inferred from homology"/>
<feature type="domain" description="T-SNARE coiled-coil homology" evidence="13">
    <location>
        <begin position="235"/>
        <end position="297"/>
    </location>
</feature>
<reference evidence="14 15" key="1">
    <citation type="journal article" date="2024" name="Proc. Natl. Acad. Sci. U.S.A.">
        <title>The genetic regulatory architecture and epigenomic basis for age-related changes in rattlesnake venom.</title>
        <authorList>
            <person name="Hogan M.P."/>
            <person name="Holding M.L."/>
            <person name="Nystrom G.S."/>
            <person name="Colston T.J."/>
            <person name="Bartlett D.A."/>
            <person name="Mason A.J."/>
            <person name="Ellsworth S.A."/>
            <person name="Rautsaw R.M."/>
            <person name="Lawrence K.C."/>
            <person name="Strickland J.L."/>
            <person name="He B."/>
            <person name="Fraser P."/>
            <person name="Margres M.J."/>
            <person name="Gilbert D.M."/>
            <person name="Gibbs H.L."/>
            <person name="Parkinson C.L."/>
            <person name="Rokyta D.R."/>
        </authorList>
    </citation>
    <scope>NUCLEOTIDE SEQUENCE [LARGE SCALE GENOMIC DNA]</scope>
    <source>
        <strain evidence="14">DRR0105</strain>
    </source>
</reference>
<evidence type="ECO:0000256" key="12">
    <source>
        <dbReference type="SAM" id="MobiDB-lite"/>
    </source>
</evidence>
<dbReference type="GO" id="GO:0098793">
    <property type="term" value="C:presynapse"/>
    <property type="evidence" value="ECO:0007669"/>
    <property type="project" value="GOC"/>
</dbReference>
<dbReference type="InterPro" id="IPR000727">
    <property type="entry name" value="T_SNARE_dom"/>
</dbReference>
<comment type="subcellular location">
    <subcellularLocation>
        <location evidence="1">Cell membrane</location>
    </subcellularLocation>
    <subcellularLocation>
        <location evidence="9">Synapse</location>
        <location evidence="9">Synaptosome</location>
    </subcellularLocation>
</comment>
<evidence type="ECO:0000256" key="5">
    <source>
        <dbReference type="ARBA" id="ARBA00022737"/>
    </source>
</evidence>
<dbReference type="GO" id="GO:0017075">
    <property type="term" value="F:syntaxin-1 binding"/>
    <property type="evidence" value="ECO:0007669"/>
    <property type="project" value="InterPro"/>
</dbReference>
<evidence type="ECO:0000256" key="8">
    <source>
        <dbReference type="ARBA" id="ARBA00023136"/>
    </source>
</evidence>
<dbReference type="InterPro" id="IPR039077">
    <property type="entry name" value="SNAP-25_N_SNARE_chord"/>
</dbReference>
<dbReference type="SMART" id="SM00397">
    <property type="entry name" value="t_SNARE"/>
    <property type="match status" value="2"/>
</dbReference>
<sequence>MINASGLRRRGCPWQQHPLEGGKERVPTPVLPHPFSPNQAANGEIPPPAFQGPCPMASLWRREPGCLDLAWEGVAHFWMKLGLNREEKKSSEAGRGEAGPSRPKSEGLEQRIHHINNESLESTRRMLQLVDESKDAGIRTLVMLDDQGEQLDRIEDGLDQIIQDMKEAEKNLSDMAKCCGLFVCPCAKLKNMKAMEASKAASSNTQDVVSQQPIMMTAGTQMMMSGPFIQRVMKDDVEDEIEQNLIQVDSMLSNLRSMAVDMSNEIDVQSKQVENIKEKAVANVISISEANNQTTKMLKKA</sequence>
<dbReference type="CDD" id="cd15894">
    <property type="entry name" value="SNARE_SNAP25N"/>
    <property type="match status" value="1"/>
</dbReference>
<accession>A0AAW1AX14</accession>
<dbReference type="InterPro" id="IPR000928">
    <property type="entry name" value="SNAP-25_dom"/>
</dbReference>
<evidence type="ECO:0000256" key="3">
    <source>
        <dbReference type="ARBA" id="ARBA00022475"/>
    </source>
</evidence>
<comment type="caution">
    <text evidence="14">The sequence shown here is derived from an EMBL/GenBank/DDBJ whole genome shotgun (WGS) entry which is preliminary data.</text>
</comment>
<dbReference type="GO" id="GO:0005249">
    <property type="term" value="F:voltage-gated potassium channel activity"/>
    <property type="evidence" value="ECO:0007669"/>
    <property type="project" value="InterPro"/>
</dbReference>
<keyword evidence="4" id="KW-0771">Synaptosome</keyword>
<dbReference type="PROSITE" id="PS50192">
    <property type="entry name" value="T_SNARE"/>
    <property type="match status" value="2"/>
</dbReference>
<evidence type="ECO:0000313" key="15">
    <source>
        <dbReference type="Proteomes" id="UP001474421"/>
    </source>
</evidence>
<name>A0AAW1AX14_CROAD</name>
<dbReference type="Gene3D" id="1.20.5.110">
    <property type="match status" value="2"/>
</dbReference>
<evidence type="ECO:0000256" key="7">
    <source>
        <dbReference type="ARBA" id="ARBA00023054"/>
    </source>
</evidence>
<feature type="domain" description="T-SNARE coiled-coil homology" evidence="13">
    <location>
        <begin position="113"/>
        <end position="175"/>
    </location>
</feature>
<evidence type="ECO:0000259" key="13">
    <source>
        <dbReference type="PROSITE" id="PS50192"/>
    </source>
</evidence>
<dbReference type="PANTHER" id="PTHR19305">
    <property type="entry name" value="SYNAPTOSOMAL ASSOCIATED PROTEIN"/>
    <property type="match status" value="1"/>
</dbReference>
<dbReference type="GO" id="GO:0031629">
    <property type="term" value="P:synaptic vesicle fusion to presynaptic active zone membrane"/>
    <property type="evidence" value="ECO:0007669"/>
    <property type="project" value="TreeGrafter"/>
</dbReference>
<keyword evidence="7 11" id="KW-0175">Coiled coil</keyword>
<feature type="region of interest" description="Disordered" evidence="12">
    <location>
        <begin position="87"/>
        <end position="108"/>
    </location>
</feature>
<dbReference type="EMBL" id="JAOTOJ010000011">
    <property type="protein sequence ID" value="KAK9394267.1"/>
    <property type="molecule type" value="Genomic_DNA"/>
</dbReference>
<keyword evidence="3" id="KW-1003">Cell membrane</keyword>
<evidence type="ECO:0000313" key="14">
    <source>
        <dbReference type="EMBL" id="KAK9394267.1"/>
    </source>
</evidence>
<feature type="coiled-coil region" evidence="11">
    <location>
        <begin position="151"/>
        <end position="178"/>
    </location>
</feature>
<comment type="similarity">
    <text evidence="2 10">Belongs to the SNAP-25 family.</text>
</comment>
<keyword evidence="15" id="KW-1185">Reference proteome</keyword>
<dbReference type="SUPFAM" id="SSF58038">
    <property type="entry name" value="SNARE fusion complex"/>
    <property type="match status" value="2"/>
</dbReference>
<keyword evidence="5" id="KW-0677">Repeat</keyword>
<dbReference type="GO" id="GO:0005886">
    <property type="term" value="C:plasma membrane"/>
    <property type="evidence" value="ECO:0007669"/>
    <property type="project" value="UniProtKB-SubCell"/>
</dbReference>
<evidence type="ECO:0000256" key="9">
    <source>
        <dbReference type="ARBA" id="ARBA00034102"/>
    </source>
</evidence>
<dbReference type="GO" id="GO:0043005">
    <property type="term" value="C:neuron projection"/>
    <property type="evidence" value="ECO:0007669"/>
    <property type="project" value="UniProtKB-KW"/>
</dbReference>
<keyword evidence="8" id="KW-0472">Membrane</keyword>
<evidence type="ECO:0000256" key="1">
    <source>
        <dbReference type="ARBA" id="ARBA00004236"/>
    </source>
</evidence>
<evidence type="ECO:0000256" key="10">
    <source>
        <dbReference type="RuleBase" id="RU003496"/>
    </source>
</evidence>